<evidence type="ECO:0000313" key="2">
    <source>
        <dbReference type="EMBL" id="NUU75741.1"/>
    </source>
</evidence>
<protein>
    <recommendedName>
        <fullName evidence="1">MvdD-like pre-ATP grasp domain-containing protein</fullName>
    </recommendedName>
</protein>
<proteinExistence type="predicted"/>
<organism evidence="2 3">
    <name type="scientific">Paenibacillus xylanilyticus</name>
    <dbReference type="NCBI Taxonomy" id="248903"/>
    <lineage>
        <taxon>Bacteria</taxon>
        <taxon>Bacillati</taxon>
        <taxon>Bacillota</taxon>
        <taxon>Bacilli</taxon>
        <taxon>Bacillales</taxon>
        <taxon>Paenibacillaceae</taxon>
        <taxon>Paenibacillus</taxon>
    </lineage>
</organism>
<reference evidence="2 3" key="1">
    <citation type="submission" date="2020-05" db="EMBL/GenBank/DDBJ databases">
        <title>Genome Sequencing of Type Strains.</title>
        <authorList>
            <person name="Lemaire J.F."/>
            <person name="Inderbitzin P."/>
            <person name="Gregorio O.A."/>
            <person name="Collins S.B."/>
            <person name="Wespe N."/>
            <person name="Knight-Connoni V."/>
        </authorList>
    </citation>
    <scope>NUCLEOTIDE SEQUENCE [LARGE SCALE GENOMIC DNA]</scope>
    <source>
        <strain evidence="2 3">LMG 21957</strain>
    </source>
</reference>
<dbReference type="GO" id="GO:0009432">
    <property type="term" value="P:SOS response"/>
    <property type="evidence" value="ECO:0007669"/>
    <property type="project" value="TreeGrafter"/>
</dbReference>
<sequence>MKNILVITHSKDYTVTYLEKKYSEFFTLRLNIDQINSYQINISDAYSNIITDHQDIALNDVHAVYYRKVAYPDLSDYEMGLRPLIAKELLALTEGLAETLGERCLTRPSLLKRAENKIVQLKVAKKIGFRLPQSLVTNYDQSAQAFVKSQTSIVKPIATGRLITSEQEYILQTNLVPDTVLPVNLSHCPSYFQSYVSKDYEVRVTIVDRQVFAVKIQADNHIDWRKSHAKNIYEVIDIPKVIIQQCLEFMREFGLSFGAFDFIVSNGEYYFLEVNPNGQWLWLEEKLDLKISDAIVHFLLEDGDH</sequence>
<name>A0A7Y6BVU6_9BACL</name>
<evidence type="ECO:0000313" key="3">
    <source>
        <dbReference type="Proteomes" id="UP000526125"/>
    </source>
</evidence>
<dbReference type="Gene3D" id="3.30.470.20">
    <property type="entry name" value="ATP-grasp fold, B domain"/>
    <property type="match status" value="1"/>
</dbReference>
<comment type="caution">
    <text evidence="2">The sequence shown here is derived from an EMBL/GenBank/DDBJ whole genome shotgun (WGS) entry which is preliminary data.</text>
</comment>
<dbReference type="AlphaFoldDB" id="A0A7Y6BVU6"/>
<dbReference type="InterPro" id="IPR048936">
    <property type="entry name" value="MvdD-like_ATPgrasp"/>
</dbReference>
<dbReference type="GO" id="GO:0018169">
    <property type="term" value="F:ribosomal S6-glutamic acid ligase activity"/>
    <property type="evidence" value="ECO:0007669"/>
    <property type="project" value="TreeGrafter"/>
</dbReference>
<dbReference type="EMBL" id="JABMCB010000176">
    <property type="protein sequence ID" value="NUU75741.1"/>
    <property type="molecule type" value="Genomic_DNA"/>
</dbReference>
<dbReference type="PANTHER" id="PTHR21621">
    <property type="entry name" value="RIBOSOMAL PROTEIN S6 MODIFICATION PROTEIN"/>
    <property type="match status" value="1"/>
</dbReference>
<dbReference type="Pfam" id="PF21068">
    <property type="entry name" value="ATPgraspMvdD"/>
    <property type="match status" value="1"/>
</dbReference>
<gene>
    <name evidence="2" type="ORF">HP552_10925</name>
</gene>
<evidence type="ECO:0000259" key="1">
    <source>
        <dbReference type="Pfam" id="PF21068"/>
    </source>
</evidence>
<keyword evidence="3" id="KW-1185">Reference proteome</keyword>
<dbReference type="RefSeq" id="WP_175395511.1">
    <property type="nucleotide sequence ID" value="NZ_JABMCB010000176.1"/>
</dbReference>
<dbReference type="SUPFAM" id="SSF56059">
    <property type="entry name" value="Glutathione synthetase ATP-binding domain-like"/>
    <property type="match status" value="1"/>
</dbReference>
<feature type="domain" description="MvdD-like pre-ATP grasp" evidence="1">
    <location>
        <begin position="3"/>
        <end position="102"/>
    </location>
</feature>
<dbReference type="GO" id="GO:0005737">
    <property type="term" value="C:cytoplasm"/>
    <property type="evidence" value="ECO:0007669"/>
    <property type="project" value="TreeGrafter"/>
</dbReference>
<dbReference type="Proteomes" id="UP000526125">
    <property type="component" value="Unassembled WGS sequence"/>
</dbReference>
<dbReference type="PANTHER" id="PTHR21621:SF7">
    <property type="entry name" value="RIBOSOMAL PROTEIN BS6--L-GLUTAMATE LIGASE"/>
    <property type="match status" value="1"/>
</dbReference>
<accession>A0A7Y6BVU6</accession>